<evidence type="ECO:0000256" key="1">
    <source>
        <dbReference type="SAM" id="MobiDB-lite"/>
    </source>
</evidence>
<evidence type="ECO:0000313" key="3">
    <source>
        <dbReference type="EMBL" id="CAH3169955.1"/>
    </source>
</evidence>
<proteinExistence type="predicted"/>
<feature type="region of interest" description="Disordered" evidence="1">
    <location>
        <begin position="1"/>
        <end position="96"/>
    </location>
</feature>
<organism evidence="3 4">
    <name type="scientific">Porites lobata</name>
    <dbReference type="NCBI Taxonomy" id="104759"/>
    <lineage>
        <taxon>Eukaryota</taxon>
        <taxon>Metazoa</taxon>
        <taxon>Cnidaria</taxon>
        <taxon>Anthozoa</taxon>
        <taxon>Hexacorallia</taxon>
        <taxon>Scleractinia</taxon>
        <taxon>Fungiina</taxon>
        <taxon>Poritidae</taxon>
        <taxon>Porites</taxon>
    </lineage>
</organism>
<dbReference type="InterPro" id="IPR057873">
    <property type="entry name" value="CTHRC1_C"/>
</dbReference>
<accession>A0ABN8QY25</accession>
<evidence type="ECO:0000313" key="4">
    <source>
        <dbReference type="Proteomes" id="UP001159405"/>
    </source>
</evidence>
<comment type="caution">
    <text evidence="3">The sequence shown here is derived from an EMBL/GenBank/DDBJ whole genome shotgun (WGS) entry which is preliminary data.</text>
</comment>
<dbReference type="Pfam" id="PF01391">
    <property type="entry name" value="Collagen"/>
    <property type="match status" value="1"/>
</dbReference>
<gene>
    <name evidence="3" type="ORF">PLOB_00010422</name>
</gene>
<dbReference type="InterPro" id="IPR008160">
    <property type="entry name" value="Collagen"/>
</dbReference>
<reference evidence="3 4" key="1">
    <citation type="submission" date="2022-05" db="EMBL/GenBank/DDBJ databases">
        <authorList>
            <consortium name="Genoscope - CEA"/>
            <person name="William W."/>
        </authorList>
    </citation>
    <scope>NUCLEOTIDE SEQUENCE [LARGE SCALE GENOMIC DNA]</scope>
</reference>
<evidence type="ECO:0000259" key="2">
    <source>
        <dbReference type="Pfam" id="PF25815"/>
    </source>
</evidence>
<dbReference type="PANTHER" id="PTHR24023:SF1109">
    <property type="entry name" value="COLLAGEN ALPHA-4(IV) CHAIN-LIKE"/>
    <property type="match status" value="1"/>
</dbReference>
<feature type="domain" description="CTHRC1 C-terminal" evidence="2">
    <location>
        <begin position="119"/>
        <end position="210"/>
    </location>
</feature>
<dbReference type="Pfam" id="PF25815">
    <property type="entry name" value="CTHRC1_C"/>
    <property type="match status" value="1"/>
</dbReference>
<keyword evidence="4" id="KW-1185">Reference proteome</keyword>
<sequence>MACRECQVFPGPQGLQGRDGTKAEIGDKGSPGMPGPRGDRGREAPPGKSGPRGIKGIKGQPELVGIKGERGIVGNQGRKGDKGEKGESAKASQASIVPQTDWKQCVWKSTSSTDNGKIKGNTRVFSHYKCNRWYFKFNGNECSGPMTIEAVVYNNWPSGNPNLLHHRSFEGYCENIPQGAVRVKLWVGKCSGYTLGNAETGWNSVSRIMIEEASRSQS</sequence>
<name>A0ABN8QY25_9CNID</name>
<protein>
    <recommendedName>
        <fullName evidence="2">CTHRC1 C-terminal domain-containing protein</fullName>
    </recommendedName>
</protein>
<feature type="compositionally biased region" description="Basic and acidic residues" evidence="1">
    <location>
        <begin position="78"/>
        <end position="88"/>
    </location>
</feature>
<dbReference type="EMBL" id="CALNXK010000153">
    <property type="protein sequence ID" value="CAH3169955.1"/>
    <property type="molecule type" value="Genomic_DNA"/>
</dbReference>
<dbReference type="InterPro" id="IPR050149">
    <property type="entry name" value="Collagen_superfamily"/>
</dbReference>
<dbReference type="Proteomes" id="UP001159405">
    <property type="component" value="Unassembled WGS sequence"/>
</dbReference>
<dbReference type="PANTHER" id="PTHR24023">
    <property type="entry name" value="COLLAGEN ALPHA"/>
    <property type="match status" value="1"/>
</dbReference>